<evidence type="ECO:0000256" key="4">
    <source>
        <dbReference type="RuleBase" id="RU362003"/>
    </source>
</evidence>
<dbReference type="InterPro" id="IPR032697">
    <property type="entry name" value="SQ_cyclase_N"/>
</dbReference>
<name>A0A1R3IJG2_9ROSI</name>
<dbReference type="SUPFAM" id="SSF48239">
    <property type="entry name" value="Terpenoid cyclases/Protein prenyltransferases"/>
    <property type="match status" value="2"/>
</dbReference>
<dbReference type="CDD" id="cd02892">
    <property type="entry name" value="SQCY_1"/>
    <property type="match status" value="1"/>
</dbReference>
<dbReference type="GO" id="GO:0016104">
    <property type="term" value="P:triterpenoid biosynthetic process"/>
    <property type="evidence" value="ECO:0007669"/>
    <property type="project" value="InterPro"/>
</dbReference>
<gene>
    <name evidence="7" type="ORF">COLO4_22859</name>
</gene>
<evidence type="ECO:0000313" key="8">
    <source>
        <dbReference type="Proteomes" id="UP000187203"/>
    </source>
</evidence>
<dbReference type="STRING" id="93759.A0A1R3IJG2"/>
<feature type="domain" description="Squalene cyclase N-terminal" evidence="6">
    <location>
        <begin position="126"/>
        <end position="229"/>
    </location>
</feature>
<dbReference type="InterPro" id="IPR018333">
    <property type="entry name" value="Squalene_cyclase"/>
</dbReference>
<evidence type="ECO:0000259" key="5">
    <source>
        <dbReference type="Pfam" id="PF13243"/>
    </source>
</evidence>
<proteinExistence type="inferred from homology"/>
<evidence type="ECO:0000256" key="2">
    <source>
        <dbReference type="ARBA" id="ARBA00022737"/>
    </source>
</evidence>
<dbReference type="Proteomes" id="UP000187203">
    <property type="component" value="Unassembled WGS sequence"/>
</dbReference>
<reference evidence="8" key="1">
    <citation type="submission" date="2013-09" db="EMBL/GenBank/DDBJ databases">
        <title>Corchorus olitorius genome sequencing.</title>
        <authorList>
            <person name="Alam M."/>
            <person name="Haque M.S."/>
            <person name="Islam M.S."/>
            <person name="Emdad E.M."/>
            <person name="Islam M.M."/>
            <person name="Ahmed B."/>
            <person name="Halim A."/>
            <person name="Hossen Q.M.M."/>
            <person name="Hossain M.Z."/>
            <person name="Ahmed R."/>
            <person name="Khan M.M."/>
            <person name="Islam R."/>
            <person name="Rashid M.M."/>
            <person name="Khan S.A."/>
            <person name="Rahman M.S."/>
            <person name="Alam M."/>
            <person name="Yahiya A.S."/>
            <person name="Khan M.S."/>
            <person name="Azam M.S."/>
            <person name="Haque T."/>
            <person name="Lashkar M.Z.H."/>
            <person name="Akhand A.I."/>
            <person name="Morshed G."/>
            <person name="Roy S."/>
            <person name="Uddin K.S."/>
            <person name="Rabeya T."/>
            <person name="Hossain A.S."/>
            <person name="Chowdhury A."/>
            <person name="Snigdha A.R."/>
            <person name="Mortoza M.S."/>
            <person name="Matin S.A."/>
            <person name="Hoque S.M.E."/>
            <person name="Islam M.K."/>
            <person name="Roy D.K."/>
            <person name="Haider R."/>
            <person name="Moosa M.M."/>
            <person name="Elias S.M."/>
            <person name="Hasan A.M."/>
            <person name="Jahan S."/>
            <person name="Shafiuddin M."/>
            <person name="Mahmood N."/>
            <person name="Shommy N.S."/>
        </authorList>
    </citation>
    <scope>NUCLEOTIDE SEQUENCE [LARGE SCALE GENOMIC DNA]</scope>
    <source>
        <strain evidence="8">cv. O-4</strain>
    </source>
</reference>
<dbReference type="NCBIfam" id="TIGR01787">
    <property type="entry name" value="squalene_cyclas"/>
    <property type="match status" value="1"/>
</dbReference>
<keyword evidence="3 4" id="KW-0413">Isomerase</keyword>
<dbReference type="PANTHER" id="PTHR11764">
    <property type="entry name" value="TERPENE CYCLASE/MUTASE FAMILY MEMBER"/>
    <property type="match status" value="1"/>
</dbReference>
<dbReference type="InterPro" id="IPR032696">
    <property type="entry name" value="SQ_cyclase_C"/>
</dbReference>
<organism evidence="7 8">
    <name type="scientific">Corchorus olitorius</name>
    <dbReference type="NCBI Taxonomy" id="93759"/>
    <lineage>
        <taxon>Eukaryota</taxon>
        <taxon>Viridiplantae</taxon>
        <taxon>Streptophyta</taxon>
        <taxon>Embryophyta</taxon>
        <taxon>Tracheophyta</taxon>
        <taxon>Spermatophyta</taxon>
        <taxon>Magnoliopsida</taxon>
        <taxon>eudicotyledons</taxon>
        <taxon>Gunneridae</taxon>
        <taxon>Pentapetalae</taxon>
        <taxon>rosids</taxon>
        <taxon>malvids</taxon>
        <taxon>Malvales</taxon>
        <taxon>Malvaceae</taxon>
        <taxon>Grewioideae</taxon>
        <taxon>Apeibeae</taxon>
        <taxon>Corchorus</taxon>
    </lineage>
</organism>
<comment type="similarity">
    <text evidence="1 4">Belongs to the terpene cyclase/mutase family.</text>
</comment>
<accession>A0A1R3IJG2</accession>
<comment type="caution">
    <text evidence="7">The sequence shown here is derived from an EMBL/GenBank/DDBJ whole genome shotgun (WGS) entry which is preliminary data.</text>
</comment>
<dbReference type="PANTHER" id="PTHR11764:SF58">
    <property type="entry name" value="BETA-AMYRIN SYNTHASE-RELATED"/>
    <property type="match status" value="1"/>
</dbReference>
<dbReference type="Pfam" id="PF13249">
    <property type="entry name" value="SQHop_cyclase_N"/>
    <property type="match status" value="1"/>
</dbReference>
<evidence type="ECO:0000256" key="3">
    <source>
        <dbReference type="ARBA" id="ARBA00023235"/>
    </source>
</evidence>
<sequence>MQKGRMWRLKIGEDGNNPYLYSTNNFVGRDIWEFDPNAGSPEERAQVEDARRNYHRNRYKIKSSSDIIWQLQVLREKNFKQTIPQVKVKSSEEVTYETVTATLKRAAYFLAALQASDGHWPAENSACLYFHPSLNEDGGWGLHVEGHSTMFCTVWNYICMRLLGEGVDGGENNACARGRKWILDHGGAISIPSTGKHLLSMLGVYEWAGVNPIPPEFWTLPTFLPIHPEPLLNCWPLSKLRQKSLEITYDYIQYEDEVSRYINIGNLGKAVAMLASWVQNPNGECFKKHLARVPDYLWVAEDGMKVQSFGSQTWDAAFAIQALIACNIHEEIGPTLKMGHDFLKRSQLKDNPSGNFKKYFRHISKGGWAFSDQDHGWQVSDCTAESLMACLLLSMLPSELVGEALEPERLYDAVNIILSLQTKRGGVSAWEPLNSQPWLELLNPVEYFDRSVTEHNYVECTSSTIKAMVLFKKLHPEHRKNEIENFINKAVNFVEEAQMPDGSWYGRWGVCFIYSTWFALEALAATGKTYENCLAIRKAVGFLLNTQGIDGGWGESYFSSPHKKYIPLEGNRSNIVQTSWALMGLIHSGQAQRDPTPLHKAVKLIINYQLENGDFPQEEITGLFCVNCLLHYPLYRNYMPVWALAEYRLKVLEREQGQGRR</sequence>
<keyword evidence="8" id="KW-1185">Reference proteome</keyword>
<dbReference type="OrthoDB" id="21502at2759"/>
<evidence type="ECO:0000259" key="6">
    <source>
        <dbReference type="Pfam" id="PF13249"/>
    </source>
</evidence>
<dbReference type="FunFam" id="1.50.10.20:FF:000011">
    <property type="entry name" value="Terpene cyclase/mutase family member"/>
    <property type="match status" value="1"/>
</dbReference>
<evidence type="ECO:0000313" key="7">
    <source>
        <dbReference type="EMBL" id="OMO82732.1"/>
    </source>
</evidence>
<dbReference type="EC" id="5.4.99.-" evidence="4"/>
<dbReference type="InterPro" id="IPR008930">
    <property type="entry name" value="Terpenoid_cyclase/PrenylTrfase"/>
</dbReference>
<feature type="domain" description="Squalene cyclase C-terminal" evidence="5">
    <location>
        <begin position="311"/>
        <end position="648"/>
    </location>
</feature>
<dbReference type="Pfam" id="PF13243">
    <property type="entry name" value="SQHop_cyclase_C"/>
    <property type="match status" value="1"/>
</dbReference>
<dbReference type="Gene3D" id="1.50.10.20">
    <property type="match status" value="2"/>
</dbReference>
<dbReference type="AlphaFoldDB" id="A0A1R3IJG2"/>
<dbReference type="EMBL" id="AWUE01018077">
    <property type="protein sequence ID" value="OMO82732.1"/>
    <property type="molecule type" value="Genomic_DNA"/>
</dbReference>
<protein>
    <recommendedName>
        <fullName evidence="4">Terpene cyclase/mutase family member</fullName>
        <ecNumber evidence="4">5.4.99.-</ecNumber>
    </recommendedName>
</protein>
<keyword evidence="2" id="KW-0677">Repeat</keyword>
<dbReference type="GO" id="GO:0005811">
    <property type="term" value="C:lipid droplet"/>
    <property type="evidence" value="ECO:0007669"/>
    <property type="project" value="InterPro"/>
</dbReference>
<dbReference type="SFLD" id="SFLDG01016">
    <property type="entry name" value="Prenyltransferase_Like_2"/>
    <property type="match status" value="1"/>
</dbReference>
<dbReference type="GO" id="GO:0042300">
    <property type="term" value="F:beta-amyrin synthase activity"/>
    <property type="evidence" value="ECO:0007669"/>
    <property type="project" value="UniProtKB-ARBA"/>
</dbReference>
<evidence type="ECO:0000256" key="1">
    <source>
        <dbReference type="ARBA" id="ARBA00009755"/>
    </source>
</evidence>